<sequence length="330" mass="36612">MLWIEKYRPKTFDEVLGQEPSVRQLRSYAKSANLPHLMVIGRSGCGKSASLEAFSREFYPESAAENTTVLPVSVMFSQGHAYFAENDRFAALYQKDKSVLANFKYIVKWHASLKPLSSEFRLIIFDGAGDLPKDAQAALRRIMEQYSRTCRFIFVANSMSSIIDPIRSRCVPLYFLPIDRDLMRKQLLEILALEGVPGAVSEENLEMLILGADGDLRRALVWLELMALHGVTDLAGLSETETGALACAAVAACRRGDEEGARKIAENLMIEYGLSGPAVLGLLREELRSDLTPDAALLFSDADLAIRAGSSEYLQMNAFVSRLCEELTRS</sequence>
<dbReference type="InterPro" id="IPR003593">
    <property type="entry name" value="AAA+_ATPase"/>
</dbReference>
<dbReference type="PANTHER" id="PTHR11669:SF20">
    <property type="entry name" value="REPLICATION FACTOR C SUBUNIT 4"/>
    <property type="match status" value="1"/>
</dbReference>
<dbReference type="Gene3D" id="3.40.50.300">
    <property type="entry name" value="P-loop containing nucleotide triphosphate hydrolases"/>
    <property type="match status" value="1"/>
</dbReference>
<evidence type="ECO:0000313" key="9">
    <source>
        <dbReference type="Proteomes" id="UP001141422"/>
    </source>
</evidence>
<protein>
    <recommendedName>
        <fullName evidence="2">Replication factor C small subunit</fullName>
    </recommendedName>
    <alternativeName>
        <fullName evidence="6">Clamp loader small subunit</fullName>
    </alternativeName>
</protein>
<comment type="similarity">
    <text evidence="1">Belongs to the activator 1 small subunits family. RfcS subfamily.</text>
</comment>
<keyword evidence="3" id="KW-0235">DNA replication</keyword>
<organism evidence="8 9">
    <name type="scientific">Methanocorpusculum petauri</name>
    <dbReference type="NCBI Taxonomy" id="3002863"/>
    <lineage>
        <taxon>Archaea</taxon>
        <taxon>Methanobacteriati</taxon>
        <taxon>Methanobacteriota</taxon>
        <taxon>Stenosarchaea group</taxon>
        <taxon>Methanomicrobia</taxon>
        <taxon>Methanomicrobiales</taxon>
        <taxon>Methanocorpusculaceae</taxon>
        <taxon>Methanocorpusculum</taxon>
    </lineage>
</organism>
<dbReference type="SUPFAM" id="SSF52540">
    <property type="entry name" value="P-loop containing nucleoside triphosphate hydrolases"/>
    <property type="match status" value="1"/>
</dbReference>
<evidence type="ECO:0000256" key="6">
    <source>
        <dbReference type="ARBA" id="ARBA00031749"/>
    </source>
</evidence>
<dbReference type="InterPro" id="IPR013748">
    <property type="entry name" value="Rep_factorC_C"/>
</dbReference>
<dbReference type="PANTHER" id="PTHR11669">
    <property type="entry name" value="REPLICATION FACTOR C / DNA POLYMERASE III GAMMA-TAU SUBUNIT"/>
    <property type="match status" value="1"/>
</dbReference>
<evidence type="ECO:0000256" key="5">
    <source>
        <dbReference type="ARBA" id="ARBA00022840"/>
    </source>
</evidence>
<evidence type="ECO:0000256" key="4">
    <source>
        <dbReference type="ARBA" id="ARBA00022741"/>
    </source>
</evidence>
<dbReference type="Pfam" id="PF13177">
    <property type="entry name" value="DNA_pol3_delta2"/>
    <property type="match status" value="1"/>
</dbReference>
<dbReference type="SMART" id="SM00382">
    <property type="entry name" value="AAA"/>
    <property type="match status" value="1"/>
</dbReference>
<dbReference type="RefSeq" id="WP_268923886.1">
    <property type="nucleotide sequence ID" value="NZ_JAPTGB010000001.1"/>
</dbReference>
<dbReference type="Pfam" id="PF08542">
    <property type="entry name" value="Rep_fac_C"/>
    <property type="match status" value="1"/>
</dbReference>
<gene>
    <name evidence="8" type="ORF">O0S10_00300</name>
</gene>
<dbReference type="NCBIfam" id="NF009067">
    <property type="entry name" value="PRK12402.1"/>
    <property type="match status" value="1"/>
</dbReference>
<dbReference type="Gene3D" id="1.20.272.10">
    <property type="match status" value="1"/>
</dbReference>
<dbReference type="CDD" id="cd00009">
    <property type="entry name" value="AAA"/>
    <property type="match status" value="1"/>
</dbReference>
<evidence type="ECO:0000313" key="8">
    <source>
        <dbReference type="EMBL" id="MCZ0859664.1"/>
    </source>
</evidence>
<dbReference type="InterPro" id="IPR050238">
    <property type="entry name" value="DNA_Rep/Repair_Clamp_Loader"/>
</dbReference>
<keyword evidence="4" id="KW-0547">Nucleotide-binding</keyword>
<dbReference type="SUPFAM" id="SSF48019">
    <property type="entry name" value="post-AAA+ oligomerization domain-like"/>
    <property type="match status" value="1"/>
</dbReference>
<reference evidence="8" key="1">
    <citation type="submission" date="2022-12" db="EMBL/GenBank/DDBJ databases">
        <title>Isolation and characterisation of novel Methanocorpusculum spp. from native Australian herbivores indicates the genus is ancestrally host-associated.</title>
        <authorList>
            <person name="Volmer J.G."/>
            <person name="Soo R.M."/>
            <person name="Evans P.N."/>
            <person name="Hoedt E.C."/>
            <person name="Astorga Alsina A.L."/>
            <person name="Woodcroft B.J."/>
            <person name="Tyson G.W."/>
            <person name="Hugenholtz P."/>
            <person name="Morrison M."/>
        </authorList>
    </citation>
    <scope>NUCLEOTIDE SEQUENCE</scope>
    <source>
        <strain evidence="8">MG</strain>
    </source>
</reference>
<evidence type="ECO:0000256" key="1">
    <source>
        <dbReference type="ARBA" id="ARBA00009668"/>
    </source>
</evidence>
<dbReference type="InterPro" id="IPR027417">
    <property type="entry name" value="P-loop_NTPase"/>
</dbReference>
<evidence type="ECO:0000259" key="7">
    <source>
        <dbReference type="SMART" id="SM00382"/>
    </source>
</evidence>
<dbReference type="Proteomes" id="UP001141422">
    <property type="component" value="Unassembled WGS sequence"/>
</dbReference>
<keyword evidence="9" id="KW-1185">Reference proteome</keyword>
<proteinExistence type="inferred from homology"/>
<keyword evidence="5" id="KW-0067">ATP-binding</keyword>
<dbReference type="InterPro" id="IPR008921">
    <property type="entry name" value="DNA_pol3_clamp-load_cplx_C"/>
</dbReference>
<comment type="caution">
    <text evidence="8">The sequence shown here is derived from an EMBL/GenBank/DDBJ whole genome shotgun (WGS) entry which is preliminary data.</text>
</comment>
<evidence type="ECO:0000256" key="2">
    <source>
        <dbReference type="ARBA" id="ARBA00014164"/>
    </source>
</evidence>
<name>A0ABT4ID40_9EURY</name>
<dbReference type="EMBL" id="JAPTGB010000001">
    <property type="protein sequence ID" value="MCZ0859664.1"/>
    <property type="molecule type" value="Genomic_DNA"/>
</dbReference>
<evidence type="ECO:0000256" key="3">
    <source>
        <dbReference type="ARBA" id="ARBA00022705"/>
    </source>
</evidence>
<accession>A0ABT4ID40</accession>
<feature type="domain" description="AAA+ ATPase" evidence="7">
    <location>
        <begin position="33"/>
        <end position="179"/>
    </location>
</feature>